<dbReference type="STRING" id="1005945.SAMN05216561_12110"/>
<dbReference type="Pfam" id="PF13349">
    <property type="entry name" value="DUF4097"/>
    <property type="match status" value="1"/>
</dbReference>
<sequence length="274" mass="27744">MTEHHFATLHPVSLYAEIGKGSVTIHAADTTESRVEVTGRDADGVRVEQDGDDLVVVAPRQRTGFLSGGDSSLDFVITVPTGSNLAVKSGSADVRGHGRYDTCQVRCGSGDVAIDAIGAATLETGSGDVRVAHAEQAVRVKSGSGDVVITRAMAALSVSTGSGDIEIGSSHGPTVVKTGSGDVSVIESSDDVSLSTGSGDLRIGVARRGRVTVKGASSDVHIGVPAGLPVWTDITSLTGRLHSGITGAGQPEDGADHLEVRATTVSGDVTLVPA</sequence>
<dbReference type="AlphaFoldDB" id="A0A1I3PJK4"/>
<dbReference type="Gene3D" id="2.160.20.120">
    <property type="match status" value="1"/>
</dbReference>
<dbReference type="PANTHER" id="PTHR34094">
    <property type="match status" value="1"/>
</dbReference>
<keyword evidence="3" id="KW-1185">Reference proteome</keyword>
<evidence type="ECO:0000259" key="1">
    <source>
        <dbReference type="Pfam" id="PF13349"/>
    </source>
</evidence>
<feature type="domain" description="DUF4097" evidence="1">
    <location>
        <begin position="22"/>
        <end position="270"/>
    </location>
</feature>
<dbReference type="Proteomes" id="UP000198649">
    <property type="component" value="Unassembled WGS sequence"/>
</dbReference>
<dbReference type="OrthoDB" id="3252095at2"/>
<dbReference type="RefSeq" id="WP_091116810.1">
    <property type="nucleotide sequence ID" value="NZ_BKAF01000027.1"/>
</dbReference>
<proteinExistence type="predicted"/>
<name>A0A1I3PJK4_9ACTN</name>
<reference evidence="2 3" key="1">
    <citation type="submission" date="2016-10" db="EMBL/GenBank/DDBJ databases">
        <authorList>
            <person name="de Groot N.N."/>
        </authorList>
    </citation>
    <scope>NUCLEOTIDE SEQUENCE [LARGE SCALE GENOMIC DNA]</scope>
    <source>
        <strain evidence="2 3">CGMCC 1.11156</strain>
    </source>
</reference>
<dbReference type="PANTHER" id="PTHR34094:SF1">
    <property type="entry name" value="PROTEIN FAM185A"/>
    <property type="match status" value="1"/>
</dbReference>
<evidence type="ECO:0000313" key="3">
    <source>
        <dbReference type="Proteomes" id="UP000198649"/>
    </source>
</evidence>
<organism evidence="2 3">
    <name type="scientific">Nocardioides psychrotolerans</name>
    <dbReference type="NCBI Taxonomy" id="1005945"/>
    <lineage>
        <taxon>Bacteria</taxon>
        <taxon>Bacillati</taxon>
        <taxon>Actinomycetota</taxon>
        <taxon>Actinomycetes</taxon>
        <taxon>Propionibacteriales</taxon>
        <taxon>Nocardioidaceae</taxon>
        <taxon>Nocardioides</taxon>
    </lineage>
</organism>
<accession>A0A1I3PJK4</accession>
<protein>
    <submittedName>
        <fullName evidence="2">Putative adhesin</fullName>
    </submittedName>
</protein>
<gene>
    <name evidence="2" type="ORF">SAMN05216561_12110</name>
</gene>
<evidence type="ECO:0000313" key="2">
    <source>
        <dbReference type="EMBL" id="SFJ21708.1"/>
    </source>
</evidence>
<dbReference type="EMBL" id="FOQG01000021">
    <property type="protein sequence ID" value="SFJ21708.1"/>
    <property type="molecule type" value="Genomic_DNA"/>
</dbReference>
<dbReference type="InterPro" id="IPR025164">
    <property type="entry name" value="Toastrack_DUF4097"/>
</dbReference>